<gene>
    <name evidence="2" type="ORF">GU926_07100</name>
</gene>
<keyword evidence="1" id="KW-0732">Signal</keyword>
<evidence type="ECO:0000313" key="2">
    <source>
        <dbReference type="EMBL" id="QHL87211.1"/>
    </source>
</evidence>
<keyword evidence="3" id="KW-1185">Reference proteome</keyword>
<dbReference type="InterPro" id="IPR032274">
    <property type="entry name" value="DUF4835"/>
</dbReference>
<dbReference type="KEGG" id="nib:GU926_07100"/>
<evidence type="ECO:0000256" key="1">
    <source>
        <dbReference type="SAM" id="SignalP"/>
    </source>
</evidence>
<organism evidence="2 3">
    <name type="scientific">Nibribacter ruber</name>
    <dbReference type="NCBI Taxonomy" id="2698458"/>
    <lineage>
        <taxon>Bacteria</taxon>
        <taxon>Pseudomonadati</taxon>
        <taxon>Bacteroidota</taxon>
        <taxon>Cytophagia</taxon>
        <taxon>Cytophagales</taxon>
        <taxon>Hymenobacteraceae</taxon>
        <taxon>Nibribacter</taxon>
    </lineage>
</organism>
<proteinExistence type="predicted"/>
<dbReference type="AlphaFoldDB" id="A0A6P1NZA3"/>
<evidence type="ECO:0000313" key="3">
    <source>
        <dbReference type="Proteomes" id="UP000464214"/>
    </source>
</evidence>
<name>A0A6P1NZA3_9BACT</name>
<protein>
    <submittedName>
        <fullName evidence="2">DUF4835 family protein</fullName>
    </submittedName>
</protein>
<accession>A0A6P1NZA3</accession>
<reference evidence="2 3" key="1">
    <citation type="submission" date="2020-01" db="EMBL/GenBank/DDBJ databases">
        <authorList>
            <person name="Kim M."/>
        </authorList>
    </citation>
    <scope>NUCLEOTIDE SEQUENCE [LARGE SCALE GENOMIC DNA]</scope>
    <source>
        <strain evidence="2 3">BT10</strain>
    </source>
</reference>
<feature type="signal peptide" evidence="1">
    <location>
        <begin position="1"/>
        <end position="21"/>
    </location>
</feature>
<feature type="chain" id="PRO_5027052189" evidence="1">
    <location>
        <begin position="22"/>
        <end position="302"/>
    </location>
</feature>
<dbReference type="Pfam" id="PF16119">
    <property type="entry name" value="DUF4835"/>
    <property type="match status" value="1"/>
</dbReference>
<dbReference type="Proteomes" id="UP000464214">
    <property type="component" value="Chromosome"/>
</dbReference>
<dbReference type="RefSeq" id="WP_160690406.1">
    <property type="nucleotide sequence ID" value="NZ_CP047897.1"/>
</dbReference>
<sequence length="302" mass="34161">MRITTFWIGVLCLLFPLAGRAQELRCEVVVNSDQIQATDRQVFQEMQNAISEVMNNTRWTNDTYQNEERIRCKLFITLRAMPRIGAFEANAQIISSRPTYGTGYETTVLSFVDTKFIFEYNQAQPLQYSPNTYTSPLTALLSFYAYTIIGMDNDTFGRLGGAGALTEANSILNQVNSAGAGVGGWSSSDDTRNRYWLLNNLQDPQFEPFRSALYIYHRQGLDLMAQDPEKARQNILEALRGIQRVVQLRPGAAAIRSFFEAKSTEMANAFNTATPAQKQQAYELLTQIDPTNRPKYEGLLKR</sequence>
<dbReference type="EMBL" id="CP047897">
    <property type="protein sequence ID" value="QHL87211.1"/>
    <property type="molecule type" value="Genomic_DNA"/>
</dbReference>